<keyword evidence="1" id="KW-1185">Reference proteome</keyword>
<reference evidence="2" key="3">
    <citation type="submission" date="2025-08" db="UniProtKB">
        <authorList>
            <consortium name="RefSeq"/>
        </authorList>
    </citation>
    <scope>IDENTIFICATION</scope>
    <source>
        <strain evidence="2">NI907</strain>
    </source>
</reference>
<dbReference type="GeneID" id="41962142"/>
<organism evidence="1 2">
    <name type="scientific">Pyricularia grisea</name>
    <name type="common">Crabgrass-specific blast fungus</name>
    <name type="synonym">Magnaporthe grisea</name>
    <dbReference type="NCBI Taxonomy" id="148305"/>
    <lineage>
        <taxon>Eukaryota</taxon>
        <taxon>Fungi</taxon>
        <taxon>Dikarya</taxon>
        <taxon>Ascomycota</taxon>
        <taxon>Pezizomycotina</taxon>
        <taxon>Sordariomycetes</taxon>
        <taxon>Sordariomycetidae</taxon>
        <taxon>Magnaporthales</taxon>
        <taxon>Pyriculariaceae</taxon>
        <taxon>Pyricularia</taxon>
    </lineage>
</organism>
<gene>
    <name evidence="2" type="ORF">PgNI_07218</name>
</gene>
<reference evidence="2" key="2">
    <citation type="submission" date="2019-10" db="EMBL/GenBank/DDBJ databases">
        <authorList>
            <consortium name="NCBI Genome Project"/>
        </authorList>
    </citation>
    <scope>NUCLEOTIDE SEQUENCE</scope>
    <source>
        <strain evidence="2">NI907</strain>
    </source>
</reference>
<dbReference type="RefSeq" id="XP_030980630.1">
    <property type="nucleotide sequence ID" value="XM_031127233.1"/>
</dbReference>
<dbReference type="Proteomes" id="UP000515153">
    <property type="component" value="Unplaced"/>
</dbReference>
<dbReference type="OrthoDB" id="10008801at2759"/>
<sequence>MAFSRTIIPAGRAILTRASANTLPRQFAAQSLRRYASIGDSQPPKSPFDGDDKEKADLVNKLRSEPWVKEATGKIAQNPNAVKAIMEFEQILKAKGYDFRAGQQPSKLQMMKLMLDKDFRKAMLKLAEEMQKAGIDGNSPQMQEMMKRMGLGQ</sequence>
<protein>
    <submittedName>
        <fullName evidence="2">Uncharacterized protein</fullName>
    </submittedName>
</protein>
<evidence type="ECO:0000313" key="1">
    <source>
        <dbReference type="Proteomes" id="UP000515153"/>
    </source>
</evidence>
<evidence type="ECO:0000313" key="2">
    <source>
        <dbReference type="RefSeq" id="XP_030980630.1"/>
    </source>
</evidence>
<dbReference type="AlphaFoldDB" id="A0A6P8B0E9"/>
<proteinExistence type="predicted"/>
<accession>A0A6P8B0E9</accession>
<reference evidence="2" key="1">
    <citation type="journal article" date="2019" name="Mol. Biol. Evol.">
        <title>Blast fungal genomes show frequent chromosomal changes, gene gains and losses, and effector gene turnover.</title>
        <authorList>
            <person name="Gomez Luciano L.B."/>
            <person name="Jason Tsai I."/>
            <person name="Chuma I."/>
            <person name="Tosa Y."/>
            <person name="Chen Y.H."/>
            <person name="Li J.Y."/>
            <person name="Li M.Y."/>
            <person name="Jade Lu M.Y."/>
            <person name="Nakayashiki H."/>
            <person name="Li W.H."/>
        </authorList>
    </citation>
    <scope>NUCLEOTIDE SEQUENCE</scope>
    <source>
        <strain evidence="2">NI907</strain>
    </source>
</reference>
<name>A0A6P8B0E9_PYRGI</name>
<dbReference type="KEGG" id="pgri:PgNI_07218"/>